<sequence>MPETLQNYQSFPNMDQEAPAVKWKKFYVHLSGKPSGAHLPMVTDLKRRGQREVSIPEDSDYILLFCVISSRVGTDVGEALENAPRGKKVILVVMHHTFDRDYITAESRRLVDDPNVVLVVDCLFHEGQLLQCDRNDIALHDIKKFLGVRDTVQSVLQRPTITNWLWTNKRTVLIFAVVICAGVVVLLTILVLAGKKHKDP</sequence>
<evidence type="ECO:0000313" key="2">
    <source>
        <dbReference type="EMBL" id="CAJ1077901.1"/>
    </source>
</evidence>
<keyword evidence="1" id="KW-1133">Transmembrane helix</keyword>
<name>A0AAV1GVT8_XYRNO</name>
<accession>A0AAV1GVT8</accession>
<dbReference type="PANTHER" id="PTHR34488">
    <property type="entry name" value="SI:CH211-245H14.1-RELATED"/>
    <property type="match status" value="1"/>
</dbReference>
<protein>
    <submittedName>
        <fullName evidence="2">Uncharacterized protein LOC122863020 isoform X1</fullName>
    </submittedName>
</protein>
<evidence type="ECO:0000313" key="3">
    <source>
        <dbReference type="Proteomes" id="UP001178508"/>
    </source>
</evidence>
<evidence type="ECO:0000256" key="1">
    <source>
        <dbReference type="SAM" id="Phobius"/>
    </source>
</evidence>
<dbReference type="AlphaFoldDB" id="A0AAV1GVT8"/>
<dbReference type="PANTHER" id="PTHR34488:SF1">
    <property type="entry name" value="SI:CH211-245H14.1-RELATED"/>
    <property type="match status" value="1"/>
</dbReference>
<organism evidence="2 3">
    <name type="scientific">Xyrichtys novacula</name>
    <name type="common">Pearly razorfish</name>
    <name type="synonym">Hemipteronotus novacula</name>
    <dbReference type="NCBI Taxonomy" id="13765"/>
    <lineage>
        <taxon>Eukaryota</taxon>
        <taxon>Metazoa</taxon>
        <taxon>Chordata</taxon>
        <taxon>Craniata</taxon>
        <taxon>Vertebrata</taxon>
        <taxon>Euteleostomi</taxon>
        <taxon>Actinopterygii</taxon>
        <taxon>Neopterygii</taxon>
        <taxon>Teleostei</taxon>
        <taxon>Neoteleostei</taxon>
        <taxon>Acanthomorphata</taxon>
        <taxon>Eupercaria</taxon>
        <taxon>Labriformes</taxon>
        <taxon>Labridae</taxon>
        <taxon>Xyrichtys</taxon>
    </lineage>
</organism>
<keyword evidence="3" id="KW-1185">Reference proteome</keyword>
<keyword evidence="1" id="KW-0812">Transmembrane</keyword>
<reference evidence="2" key="1">
    <citation type="submission" date="2023-08" db="EMBL/GenBank/DDBJ databases">
        <authorList>
            <person name="Alioto T."/>
            <person name="Alioto T."/>
            <person name="Gomez Garrido J."/>
        </authorList>
    </citation>
    <scope>NUCLEOTIDE SEQUENCE</scope>
</reference>
<keyword evidence="1" id="KW-0472">Membrane</keyword>
<gene>
    <name evidence="2" type="ORF">XNOV1_A042951</name>
</gene>
<dbReference type="EMBL" id="OY660880">
    <property type="protein sequence ID" value="CAJ1077901.1"/>
    <property type="molecule type" value="Genomic_DNA"/>
</dbReference>
<proteinExistence type="predicted"/>
<dbReference type="Proteomes" id="UP001178508">
    <property type="component" value="Chromosome 17"/>
</dbReference>
<feature type="transmembrane region" description="Helical" evidence="1">
    <location>
        <begin position="172"/>
        <end position="193"/>
    </location>
</feature>